<organism evidence="1 2">
    <name type="scientific">Prunus armeniaca</name>
    <name type="common">Apricot</name>
    <name type="synonym">Armeniaca vulgaris</name>
    <dbReference type="NCBI Taxonomy" id="36596"/>
    <lineage>
        <taxon>Eukaryota</taxon>
        <taxon>Viridiplantae</taxon>
        <taxon>Streptophyta</taxon>
        <taxon>Embryophyta</taxon>
        <taxon>Tracheophyta</taxon>
        <taxon>Spermatophyta</taxon>
        <taxon>Magnoliopsida</taxon>
        <taxon>eudicotyledons</taxon>
        <taxon>Gunneridae</taxon>
        <taxon>Pentapetalae</taxon>
        <taxon>rosids</taxon>
        <taxon>fabids</taxon>
        <taxon>Rosales</taxon>
        <taxon>Rosaceae</taxon>
        <taxon>Amygdaloideae</taxon>
        <taxon>Amygdaleae</taxon>
        <taxon>Prunus</taxon>
    </lineage>
</organism>
<dbReference type="PANTHER" id="PTHR13650">
    <property type="entry name" value="SPATACSIN"/>
    <property type="match status" value="1"/>
</dbReference>
<evidence type="ECO:0000313" key="2">
    <source>
        <dbReference type="Proteomes" id="UP000507245"/>
    </source>
</evidence>
<gene>
    <name evidence="1" type="ORF">ORAREDHAP_LOCUS13391</name>
</gene>
<sequence>MMLYSLVVSLSSSAHLHRSRDFILEKEPHETFTEVRDIESAIALTYFEASIVLDLRVNLDLLWPRCAKAWRGLEASLKQLLFGTCHPDVMIRLYPSSSFWKTLHGRQKELMRFPASSSLPKRYYLPLLDSHAFNNFSIECDDIDGVVFGSWTNVNENPSVPLVDEDNAMLVLGCCAVWFSFSDQRIIDRFGSVIFMGVHVLWESQLEYHVCHNDWEEVSRLLDLIPPHILVVGSLQVSLDGLQPASNFGCSRGPDYGDYLCSLEELDAVCMDVPEIQVFRFSVMSWYWIMIHFLHYRKAAGDCEWARWLLLSRVKGCEYKASFSNARAIMSCNLVPGSNLSVPEMDEIIRTVDDIAEGGGELAALATLMLPLPNSKLPE</sequence>
<dbReference type="PANTHER" id="PTHR13650:SF0">
    <property type="entry name" value="SPATACSIN"/>
    <property type="match status" value="1"/>
</dbReference>
<keyword evidence="2" id="KW-1185">Reference proteome</keyword>
<dbReference type="OrthoDB" id="1181882at2759"/>
<proteinExistence type="predicted"/>
<dbReference type="EMBL" id="CAEKKB010000002">
    <property type="protein sequence ID" value="CAB4299353.1"/>
    <property type="molecule type" value="Genomic_DNA"/>
</dbReference>
<evidence type="ECO:0000313" key="1">
    <source>
        <dbReference type="EMBL" id="CAB4299353.1"/>
    </source>
</evidence>
<name>A0A6J5WG95_PRUAR</name>
<dbReference type="InterPro" id="IPR028103">
    <property type="entry name" value="Spatacsin"/>
</dbReference>
<dbReference type="Proteomes" id="UP000507245">
    <property type="component" value="Unassembled WGS sequence"/>
</dbReference>
<dbReference type="GO" id="GO:0005737">
    <property type="term" value="C:cytoplasm"/>
    <property type="evidence" value="ECO:0007669"/>
    <property type="project" value="TreeGrafter"/>
</dbReference>
<reference evidence="2" key="1">
    <citation type="journal article" date="2020" name="Genome Biol.">
        <title>Gamete binning: chromosome-level and haplotype-resolved genome assembly enabled by high-throughput single-cell sequencing of gamete genomes.</title>
        <authorList>
            <person name="Campoy J.A."/>
            <person name="Sun H."/>
            <person name="Goel M."/>
            <person name="Jiao W.-B."/>
            <person name="Folz-Donahue K."/>
            <person name="Wang N."/>
            <person name="Rubio M."/>
            <person name="Liu C."/>
            <person name="Kukat C."/>
            <person name="Ruiz D."/>
            <person name="Huettel B."/>
            <person name="Schneeberger K."/>
        </authorList>
    </citation>
    <scope>NUCLEOTIDE SEQUENCE [LARGE SCALE GENOMIC DNA]</scope>
    <source>
        <strain evidence="2">cv. Rojo Pasion</strain>
    </source>
</reference>
<protein>
    <submittedName>
        <fullName evidence="1">Uncharacterized protein</fullName>
    </submittedName>
</protein>
<accession>A0A6J5WG95</accession>
<dbReference type="AlphaFoldDB" id="A0A6J5WG95"/>